<sequence>MLGYGLAGAFFGASAYDFKVFMISSSTLLTANKLAKIMSSFRPSQDQCKGYNSFNSHPNDSSFLPLETRLRVRRFHLSKVSSNLAFKSNKIALQIDQNFQLHRGHFPKSMVHSEKLDNNILIFAANDTEKNLATAPLLAQIPGTREISFFFLDFFRLKLTLVVFINSN</sequence>
<dbReference type="AlphaFoldDB" id="A0AAP0K475"/>
<reference evidence="1 2" key="1">
    <citation type="submission" date="2024-01" db="EMBL/GenBank/DDBJ databases">
        <title>Genome assemblies of Stephania.</title>
        <authorList>
            <person name="Yang L."/>
        </authorList>
    </citation>
    <scope>NUCLEOTIDE SEQUENCE [LARGE SCALE GENOMIC DNA]</scope>
    <source>
        <strain evidence="1">QJT</strain>
        <tissue evidence="1">Leaf</tissue>
    </source>
</reference>
<evidence type="ECO:0000313" key="2">
    <source>
        <dbReference type="Proteomes" id="UP001417504"/>
    </source>
</evidence>
<dbReference type="EMBL" id="JBBNAE010000002">
    <property type="protein sequence ID" value="KAK9145618.1"/>
    <property type="molecule type" value="Genomic_DNA"/>
</dbReference>
<dbReference type="Proteomes" id="UP001417504">
    <property type="component" value="Unassembled WGS sequence"/>
</dbReference>
<organism evidence="1 2">
    <name type="scientific">Stephania japonica</name>
    <dbReference type="NCBI Taxonomy" id="461633"/>
    <lineage>
        <taxon>Eukaryota</taxon>
        <taxon>Viridiplantae</taxon>
        <taxon>Streptophyta</taxon>
        <taxon>Embryophyta</taxon>
        <taxon>Tracheophyta</taxon>
        <taxon>Spermatophyta</taxon>
        <taxon>Magnoliopsida</taxon>
        <taxon>Ranunculales</taxon>
        <taxon>Menispermaceae</taxon>
        <taxon>Menispermoideae</taxon>
        <taxon>Cissampelideae</taxon>
        <taxon>Stephania</taxon>
    </lineage>
</organism>
<name>A0AAP0K475_9MAGN</name>
<proteinExistence type="predicted"/>
<keyword evidence="2" id="KW-1185">Reference proteome</keyword>
<accession>A0AAP0K475</accession>
<comment type="caution">
    <text evidence="1">The sequence shown here is derived from an EMBL/GenBank/DDBJ whole genome shotgun (WGS) entry which is preliminary data.</text>
</comment>
<gene>
    <name evidence="1" type="ORF">Sjap_005521</name>
</gene>
<evidence type="ECO:0000313" key="1">
    <source>
        <dbReference type="EMBL" id="KAK9145618.1"/>
    </source>
</evidence>
<protein>
    <submittedName>
        <fullName evidence="1">Uncharacterized protein</fullName>
    </submittedName>
</protein>